<comment type="catalytic activity">
    <reaction evidence="4">
        <text>3-O-(N-acetyl-beta-D-glucosaminyl)-L-seryl-[protein] + H2O = N-acetyl-D-glucosamine + L-seryl-[protein]</text>
        <dbReference type="Rhea" id="RHEA:48876"/>
        <dbReference type="Rhea" id="RHEA-COMP:9863"/>
        <dbReference type="Rhea" id="RHEA-COMP:12251"/>
        <dbReference type="ChEBI" id="CHEBI:15377"/>
        <dbReference type="ChEBI" id="CHEBI:29999"/>
        <dbReference type="ChEBI" id="CHEBI:90838"/>
        <dbReference type="ChEBI" id="CHEBI:506227"/>
        <dbReference type="EC" id="3.2.1.169"/>
    </reaction>
</comment>
<comment type="catalytic activity">
    <reaction evidence="5">
        <text>3-O-(N-acetyl-beta-D-glucosaminyl)-L-threonyl-[protein] + H2O = L-threonyl-[protein] + N-acetyl-D-glucosamine</text>
        <dbReference type="Rhea" id="RHEA:48892"/>
        <dbReference type="Rhea" id="RHEA-COMP:11060"/>
        <dbReference type="Rhea" id="RHEA-COMP:12252"/>
        <dbReference type="ChEBI" id="CHEBI:15377"/>
        <dbReference type="ChEBI" id="CHEBI:30013"/>
        <dbReference type="ChEBI" id="CHEBI:90840"/>
        <dbReference type="ChEBI" id="CHEBI:506227"/>
        <dbReference type="EC" id="3.2.1.169"/>
    </reaction>
</comment>
<protein>
    <recommendedName>
        <fullName evidence="6">protein O-GlcNAcase</fullName>
        <ecNumber evidence="6">3.2.1.169</ecNumber>
    </recommendedName>
    <alternativeName>
        <fullName evidence="3">Beta-N-acetylhexosaminidase</fullName>
    </alternativeName>
    <alternativeName>
        <fullName evidence="7">Beta-hexosaminidase</fullName>
    </alternativeName>
</protein>
<dbReference type="SUPFAM" id="SSF51445">
    <property type="entry name" value="(Trans)glycosidases"/>
    <property type="match status" value="1"/>
</dbReference>
<keyword evidence="1" id="KW-0378">Hydrolase</keyword>
<evidence type="ECO:0000256" key="6">
    <source>
        <dbReference type="ARBA" id="ARBA00066938"/>
    </source>
</evidence>
<dbReference type="GO" id="GO:1901135">
    <property type="term" value="P:carbohydrate derivative metabolic process"/>
    <property type="evidence" value="ECO:0007669"/>
    <property type="project" value="UniProtKB-ARBA"/>
</dbReference>
<evidence type="ECO:0000313" key="9">
    <source>
        <dbReference type="EMBL" id="KAL2721045.1"/>
    </source>
</evidence>
<feature type="domain" description="GH84" evidence="8">
    <location>
        <begin position="17"/>
        <end position="292"/>
    </location>
</feature>
<evidence type="ECO:0000313" key="10">
    <source>
        <dbReference type="Proteomes" id="UP001607303"/>
    </source>
</evidence>
<dbReference type="EMBL" id="JAYRBN010000116">
    <property type="protein sequence ID" value="KAL2721045.1"/>
    <property type="molecule type" value="Genomic_DNA"/>
</dbReference>
<dbReference type="Pfam" id="PF07555">
    <property type="entry name" value="NAGidase"/>
    <property type="match status" value="1"/>
</dbReference>
<reference evidence="9 10" key="1">
    <citation type="journal article" date="2024" name="Ann. Entomol. Soc. Am.">
        <title>Genomic analyses of the southern and eastern yellowjacket wasps (Hymenoptera: Vespidae) reveal evolutionary signatures of social life.</title>
        <authorList>
            <person name="Catto M.A."/>
            <person name="Caine P.B."/>
            <person name="Orr S.E."/>
            <person name="Hunt B.G."/>
            <person name="Goodisman M.A.D."/>
        </authorList>
    </citation>
    <scope>NUCLEOTIDE SEQUENCE [LARGE SCALE GENOMIC DNA]</scope>
    <source>
        <strain evidence="9">232</strain>
        <tissue evidence="9">Head and thorax</tissue>
    </source>
</reference>
<evidence type="ECO:0000256" key="3">
    <source>
        <dbReference type="ARBA" id="ARBA00030512"/>
    </source>
</evidence>
<dbReference type="GO" id="GO:0102571">
    <property type="term" value="F:[protein]-3-O-(N-acetyl-D-glucosaminyl)-L-serine/L-threonine O-N-acetyl-alpha-D-glucosaminase activity"/>
    <property type="evidence" value="ECO:0007669"/>
    <property type="project" value="UniProtKB-EC"/>
</dbReference>
<dbReference type="Pfam" id="PF14926">
    <property type="entry name" value="CFAP300"/>
    <property type="match status" value="1"/>
</dbReference>
<dbReference type="PANTHER" id="PTHR13170:SF16">
    <property type="entry name" value="PROTEIN O-GLCNACASE"/>
    <property type="match status" value="1"/>
</dbReference>
<dbReference type="FunFam" id="3.20.20.80:FF:000009">
    <property type="entry name" value="O-GlcNAcase BT_4395"/>
    <property type="match status" value="1"/>
</dbReference>
<keyword evidence="10" id="KW-1185">Reference proteome</keyword>
<dbReference type="Proteomes" id="UP001607303">
    <property type="component" value="Unassembled WGS sequence"/>
</dbReference>
<evidence type="ECO:0000256" key="7">
    <source>
        <dbReference type="ARBA" id="ARBA00076634"/>
    </source>
</evidence>
<comment type="caution">
    <text evidence="9">The sequence shown here is derived from an EMBL/GenBank/DDBJ whole genome shotgun (WGS) entry which is preliminary data.</text>
</comment>
<dbReference type="InterPro" id="IPR051822">
    <property type="entry name" value="Glycosyl_Hydrolase_84"/>
</dbReference>
<gene>
    <name evidence="9" type="ORF">V1477_019865</name>
</gene>
<evidence type="ECO:0000256" key="5">
    <source>
        <dbReference type="ARBA" id="ARBA00052136"/>
    </source>
</evidence>
<keyword evidence="2" id="KW-0326">Glycosidase</keyword>
<dbReference type="InterPro" id="IPR016181">
    <property type="entry name" value="Acyl_CoA_acyltransferase"/>
</dbReference>
<dbReference type="Gene3D" id="3.20.20.80">
    <property type="entry name" value="Glycosidases"/>
    <property type="match status" value="1"/>
</dbReference>
<proteinExistence type="predicted"/>
<dbReference type="PROSITE" id="PS52009">
    <property type="entry name" value="GH84"/>
    <property type="match status" value="1"/>
</dbReference>
<dbReference type="InterPro" id="IPR017853">
    <property type="entry name" value="GH"/>
</dbReference>
<evidence type="ECO:0000256" key="1">
    <source>
        <dbReference type="ARBA" id="ARBA00022801"/>
    </source>
</evidence>
<dbReference type="SUPFAM" id="SSF55729">
    <property type="entry name" value="Acyl-CoA N-acyltransferases (Nat)"/>
    <property type="match status" value="1"/>
</dbReference>
<dbReference type="AlphaFoldDB" id="A0ABD2AMH3"/>
<organism evidence="9 10">
    <name type="scientific">Vespula maculifrons</name>
    <name type="common">Eastern yellow jacket</name>
    <name type="synonym">Wasp</name>
    <dbReference type="NCBI Taxonomy" id="7453"/>
    <lineage>
        <taxon>Eukaryota</taxon>
        <taxon>Metazoa</taxon>
        <taxon>Ecdysozoa</taxon>
        <taxon>Arthropoda</taxon>
        <taxon>Hexapoda</taxon>
        <taxon>Insecta</taxon>
        <taxon>Pterygota</taxon>
        <taxon>Neoptera</taxon>
        <taxon>Endopterygota</taxon>
        <taxon>Hymenoptera</taxon>
        <taxon>Apocrita</taxon>
        <taxon>Aculeata</taxon>
        <taxon>Vespoidea</taxon>
        <taxon>Vespidae</taxon>
        <taxon>Vespinae</taxon>
        <taxon>Vespula</taxon>
    </lineage>
</organism>
<dbReference type="Gene3D" id="1.20.58.240">
    <property type="entry name" value="STAT, domain 1"/>
    <property type="match status" value="1"/>
</dbReference>
<dbReference type="InterPro" id="IPR011496">
    <property type="entry name" value="O-GlcNAcase_cat"/>
</dbReference>
<dbReference type="InterPro" id="IPR029416">
    <property type="entry name" value="CFAP300"/>
</dbReference>
<evidence type="ECO:0000259" key="8">
    <source>
        <dbReference type="PROSITE" id="PS52009"/>
    </source>
</evidence>
<name>A0ABD2AMH3_VESMC</name>
<dbReference type="PANTHER" id="PTHR13170">
    <property type="entry name" value="O-GLCNACASE"/>
    <property type="match status" value="1"/>
</dbReference>
<dbReference type="GO" id="GO:0015929">
    <property type="term" value="F:hexosaminidase activity"/>
    <property type="evidence" value="ECO:0007669"/>
    <property type="project" value="UniProtKB-ARBA"/>
</dbReference>
<dbReference type="EC" id="3.2.1.169" evidence="6"/>
<evidence type="ECO:0000256" key="2">
    <source>
        <dbReference type="ARBA" id="ARBA00023295"/>
    </source>
</evidence>
<dbReference type="Gene3D" id="3.40.630.30">
    <property type="match status" value="1"/>
</dbReference>
<accession>A0ABD2AMH3</accession>
<sequence>MAETNGAANLNTKNGNFICGVVEGFYGRPWTTEQRKDLFQKLKKWGMDSYLYAPKDDYKHRAYWRDLYTVEEAEHLTGLITAARECGITFYYALSPGLDITYSSAKEVAALKRKLEQVSQFGCTAFALLFDDIEPEMSEADKEMFQSFAHAQVSVTNDIFQHLGQPRFLLCPTQYCATRAIPNVSSSEYLNTLGMKLAQEIDIMWTGPKVISRLLTVESIEEITEVLRRPPVIWDNLHANDYDQKRVFLGPYSGRSPDLIPKLRGVLTNPNCEYGANFVAIHTLAQWSRCNIDGKRDLSLNDTVSADIKLETETEDGVVGEDVPSTLSPNMYHPRHALKNAISEWLSEFNKKKVAWGVIAKPQPCVAPTIPIPIIPSVNTCMSLTSTTTTTVPATPTPVTNSNHLQALAEVCSTVTSSDSFAQPSSGPMMNSLVSDTKVISEPIVSTISPSVGNEAITTTVSSVEPMDCNTTPSDSPAHGIKIHVEDDIMVENTSTCSEASAGMQVEVDGTSPTVNGTQMIIENDSESHENTDNVDQDSSSIKDADKQLTQEDLCLLCDLFYLPFEHGGQGIQLLQEFNWLKSNAHVVMKKSKEEDAASQSDIEEWHARAAKLNDMCNAVNRLFQRLTYCNNRELLYDLYSYMWDMRGVVSLLNSYVKWLGFSNGWKETFMSGDQEPWVFRGGLTADLQRLIPVDSGNDLFVYKVSEIPSSKIYTIRPYLASDEEAVYAVCNQISNCTGSSAVADKLVGGFLTLSPELCMIVEDENGIVGYALAALNVKSYNQRLAVSWIPELKMKYPLDNGMNNLPQDIQDAIQYFHTFSPDVSEQLCRHHPSKLLCAILPTVTDQSIPKRLITCVLAALRANGSFGVHTTMCSTDKETNDFYTKLGFVELNPAQEEHPGIKTMGLKGNIVLQHFSFNEPFHSYHKYQFAEAFFKSSIVAQNLLTKKGSSWTKQGIIASTVEVEQIPCSVINMSFFNKLQNPDNGIINNSGVICKRYDNEINNFLVSDKLREMLLDEESDQYGLYTEDERKEFIFCIFQMLVLGGILCQYEDTLEPYLDTTKRIYKDLIRVQKRKHLDDLSVSTTVLKVTAEDNKNQAYFPSNDPFNIQNIGFLLIDGNLREVTTFLHQFGGYCD</sequence>
<evidence type="ECO:0000256" key="4">
    <source>
        <dbReference type="ARBA" id="ARBA00050933"/>
    </source>
</evidence>